<dbReference type="EMBL" id="JAFMOF010000002">
    <property type="protein sequence ID" value="MBO0654596.1"/>
    <property type="molecule type" value="Genomic_DNA"/>
</dbReference>
<gene>
    <name evidence="2" type="ORF">J1792_17955</name>
</gene>
<feature type="transmembrane region" description="Helical" evidence="1">
    <location>
        <begin position="51"/>
        <end position="74"/>
    </location>
</feature>
<evidence type="ECO:0000313" key="2">
    <source>
        <dbReference type="EMBL" id="MBO0654596.1"/>
    </source>
</evidence>
<evidence type="ECO:0000256" key="1">
    <source>
        <dbReference type="SAM" id="Phobius"/>
    </source>
</evidence>
<proteinExistence type="predicted"/>
<dbReference type="RefSeq" id="WP_086573187.1">
    <property type="nucleotide sequence ID" value="NZ_JAFMOF010000002.1"/>
</dbReference>
<dbReference type="InterPro" id="IPR045590">
    <property type="entry name" value="DUF6463"/>
</dbReference>
<keyword evidence="1" id="KW-0472">Membrane</keyword>
<keyword evidence="1" id="KW-1133">Transmembrane helix</keyword>
<sequence>MIKWAGWIITLAGIGHTLGSLLETAPDYAGTWFGGVWNLGDYPEMSDATVAWWYSVFSFGPPLLLTGLTVLWLARRGMTPPAFIAWAMVAWVVLGFVVDGPSPLLVLLVAAYLLLVGARHGEGQGNASAG</sequence>
<dbReference type="Proteomes" id="UP000664781">
    <property type="component" value="Unassembled WGS sequence"/>
</dbReference>
<feature type="transmembrane region" description="Helical" evidence="1">
    <location>
        <begin position="81"/>
        <end position="98"/>
    </location>
</feature>
<reference evidence="2" key="1">
    <citation type="submission" date="2021-03" db="EMBL/GenBank/DDBJ databases">
        <title>Streptomyces strains.</title>
        <authorList>
            <person name="Lund M.B."/>
            <person name="Toerring T."/>
        </authorList>
    </citation>
    <scope>NUCLEOTIDE SEQUENCE</scope>
    <source>
        <strain evidence="2">JCM 4242</strain>
    </source>
</reference>
<name>A0A939JMU8_9ACTN</name>
<protein>
    <submittedName>
        <fullName evidence="2">Uncharacterized protein</fullName>
    </submittedName>
</protein>
<organism evidence="2 3">
    <name type="scientific">Streptomyces triculaminicus</name>
    <dbReference type="NCBI Taxonomy" id="2816232"/>
    <lineage>
        <taxon>Bacteria</taxon>
        <taxon>Bacillati</taxon>
        <taxon>Actinomycetota</taxon>
        <taxon>Actinomycetes</taxon>
        <taxon>Kitasatosporales</taxon>
        <taxon>Streptomycetaceae</taxon>
        <taxon>Streptomyces</taxon>
    </lineage>
</organism>
<keyword evidence="3" id="KW-1185">Reference proteome</keyword>
<keyword evidence="1" id="KW-0812">Transmembrane</keyword>
<accession>A0A939JMU8</accession>
<dbReference type="Pfam" id="PF20064">
    <property type="entry name" value="DUF6463"/>
    <property type="match status" value="1"/>
</dbReference>
<comment type="caution">
    <text evidence="2">The sequence shown here is derived from an EMBL/GenBank/DDBJ whole genome shotgun (WGS) entry which is preliminary data.</text>
</comment>
<dbReference type="AlphaFoldDB" id="A0A939JMU8"/>
<evidence type="ECO:0000313" key="3">
    <source>
        <dbReference type="Proteomes" id="UP000664781"/>
    </source>
</evidence>